<name>A0AAX3TB48_9ACTN</name>
<dbReference type="EMBL" id="CP121270">
    <property type="protein sequence ID" value="WFP26445.1"/>
    <property type="molecule type" value="Genomic_DNA"/>
</dbReference>
<protein>
    <submittedName>
        <fullName evidence="1">Uncharacterized protein</fullName>
    </submittedName>
</protein>
<proteinExistence type="predicted"/>
<accession>A0AAX3TB48</accession>
<dbReference type="NCBIfam" id="NF046112">
    <property type="entry name" value="MSMEG_6209_Nter"/>
    <property type="match status" value="1"/>
</dbReference>
<reference evidence="1" key="1">
    <citation type="submission" date="2023-04" db="EMBL/GenBank/DDBJ databases">
        <title>Complete genome sequence of a phthalic acid esters degrading bacterial strain.</title>
        <authorList>
            <person name="Weng L."/>
            <person name="Jia Y."/>
            <person name="Ren L."/>
        </authorList>
    </citation>
    <scope>NUCLEOTIDE SEQUENCE</scope>
    <source>
        <strain evidence="1">RL-LY01</strain>
    </source>
</reference>
<gene>
    <name evidence="1" type="ORF">P9A14_08130</name>
</gene>
<evidence type="ECO:0000313" key="1">
    <source>
        <dbReference type="EMBL" id="WFP26445.1"/>
    </source>
</evidence>
<dbReference type="Proteomes" id="UP001213504">
    <property type="component" value="Chromosome"/>
</dbReference>
<dbReference type="RefSeq" id="WP_189340040.1">
    <property type="nucleotide sequence ID" value="NZ_CP121270.1"/>
</dbReference>
<dbReference type="AlphaFoldDB" id="A0AAX3TB48"/>
<sequence length="125" mass="13824">MAGTEHTVACSIVTSRFPDEPAAAKVFPQNVPMARVEEMLEVEQVIRRLIARFPVMAVDDIDARVHAVYGRFADCKVRIFVPLLIEKAARRDIEDFLAQPDHLTLVSPTPGTTPQTVEVRAGEVA</sequence>
<organism evidence="1 2">
    <name type="scientific">Gordonia hongkongensis</name>
    <dbReference type="NCBI Taxonomy" id="1701090"/>
    <lineage>
        <taxon>Bacteria</taxon>
        <taxon>Bacillati</taxon>
        <taxon>Actinomycetota</taxon>
        <taxon>Actinomycetes</taxon>
        <taxon>Mycobacteriales</taxon>
        <taxon>Gordoniaceae</taxon>
        <taxon>Gordonia</taxon>
    </lineage>
</organism>
<evidence type="ECO:0000313" key="2">
    <source>
        <dbReference type="Proteomes" id="UP001213504"/>
    </source>
</evidence>